<comment type="caution">
    <text evidence="1">The sequence shown here is derived from an EMBL/GenBank/DDBJ whole genome shotgun (WGS) entry which is preliminary data.</text>
</comment>
<dbReference type="EMBL" id="CAUDLI010000009">
    <property type="protein sequence ID" value="CAJ0896573.1"/>
    <property type="molecule type" value="Genomic_DNA"/>
</dbReference>
<evidence type="ECO:0008006" key="3">
    <source>
        <dbReference type="Google" id="ProtNLM"/>
    </source>
</evidence>
<name>A0ABN9KIK5_9RALS</name>
<accession>A0ABN9KIK5</accession>
<dbReference type="Proteomes" id="UP001189792">
    <property type="component" value="Unassembled WGS sequence"/>
</dbReference>
<reference evidence="1 2" key="1">
    <citation type="submission" date="2023-07" db="EMBL/GenBank/DDBJ databases">
        <authorList>
            <person name="Peeters C."/>
        </authorList>
    </citation>
    <scope>NUCLEOTIDE SEQUENCE [LARGE SCALE GENOMIC DNA]</scope>
    <source>
        <strain evidence="1 2">LMG 32965</strain>
    </source>
</reference>
<sequence length="154" mass="16793">MSKADKNWSGIAHVRIRLDILNSPAWRALSFTARALYMDMRAGLRSTNNGDINAALGTLAHKGWSSRTTILKAIGELTALGFVAKTRQGMGGPTNGSCNLYRFTDVPAYEQPKVGVGASRATFDYLAFKTTGEAEQALREWAENEAKPKAQKTK</sequence>
<protein>
    <recommendedName>
        <fullName evidence="3">Helix-turn-helix domain-containing protein</fullName>
    </recommendedName>
</protein>
<proteinExistence type="predicted"/>
<evidence type="ECO:0000313" key="1">
    <source>
        <dbReference type="EMBL" id="CAJ0896573.1"/>
    </source>
</evidence>
<keyword evidence="2" id="KW-1185">Reference proteome</keyword>
<evidence type="ECO:0000313" key="2">
    <source>
        <dbReference type="Proteomes" id="UP001189792"/>
    </source>
</evidence>
<organism evidence="1 2">
    <name type="scientific">Ralstonia flatus</name>
    <dbReference type="NCBI Taxonomy" id="3058601"/>
    <lineage>
        <taxon>Bacteria</taxon>
        <taxon>Pseudomonadati</taxon>
        <taxon>Pseudomonadota</taxon>
        <taxon>Betaproteobacteria</taxon>
        <taxon>Burkholderiales</taxon>
        <taxon>Burkholderiaceae</taxon>
        <taxon>Ralstonia</taxon>
    </lineage>
</organism>
<gene>
    <name evidence="1" type="ORF">R77564_04006</name>
</gene>
<dbReference type="RefSeq" id="WP_316887430.1">
    <property type="nucleotide sequence ID" value="NZ_CAUDLI010000009.1"/>
</dbReference>